<evidence type="ECO:0000313" key="3">
    <source>
        <dbReference type="Proteomes" id="UP001432322"/>
    </source>
</evidence>
<dbReference type="EMBL" id="BTSY01000005">
    <property type="protein sequence ID" value="GMT26704.1"/>
    <property type="molecule type" value="Genomic_DNA"/>
</dbReference>
<proteinExistence type="predicted"/>
<feature type="region of interest" description="Disordered" evidence="1">
    <location>
        <begin position="1"/>
        <end position="23"/>
    </location>
</feature>
<comment type="caution">
    <text evidence="2">The sequence shown here is derived from an EMBL/GenBank/DDBJ whole genome shotgun (WGS) entry which is preliminary data.</text>
</comment>
<evidence type="ECO:0000313" key="2">
    <source>
        <dbReference type="EMBL" id="GMT26704.1"/>
    </source>
</evidence>
<gene>
    <name evidence="2" type="ORF">PFISCL1PPCAC_18001</name>
</gene>
<accession>A0AAV5W452</accession>
<reference evidence="2" key="1">
    <citation type="submission" date="2023-10" db="EMBL/GenBank/DDBJ databases">
        <title>Genome assembly of Pristionchus species.</title>
        <authorList>
            <person name="Yoshida K."/>
            <person name="Sommer R.J."/>
        </authorList>
    </citation>
    <scope>NUCLEOTIDE SEQUENCE</scope>
    <source>
        <strain evidence="2">RS5133</strain>
    </source>
</reference>
<keyword evidence="3" id="KW-1185">Reference proteome</keyword>
<sequence>MGGVDELNGRIEEEEEIQQSNDPSKILFDHSYQRGDVTGGDMPRFCFSLPDEKWRKDALNGLKLSKSPTRFATYRTHSFVRPQ</sequence>
<protein>
    <submittedName>
        <fullName evidence="2">Uncharacterized protein</fullName>
    </submittedName>
</protein>
<name>A0AAV5W452_9BILA</name>
<organism evidence="2 3">
    <name type="scientific">Pristionchus fissidentatus</name>
    <dbReference type="NCBI Taxonomy" id="1538716"/>
    <lineage>
        <taxon>Eukaryota</taxon>
        <taxon>Metazoa</taxon>
        <taxon>Ecdysozoa</taxon>
        <taxon>Nematoda</taxon>
        <taxon>Chromadorea</taxon>
        <taxon>Rhabditida</taxon>
        <taxon>Rhabditina</taxon>
        <taxon>Diplogasteromorpha</taxon>
        <taxon>Diplogasteroidea</taxon>
        <taxon>Neodiplogasteridae</taxon>
        <taxon>Pristionchus</taxon>
    </lineage>
</organism>
<evidence type="ECO:0000256" key="1">
    <source>
        <dbReference type="SAM" id="MobiDB-lite"/>
    </source>
</evidence>
<dbReference type="AlphaFoldDB" id="A0AAV5W452"/>
<dbReference type="Proteomes" id="UP001432322">
    <property type="component" value="Unassembled WGS sequence"/>
</dbReference>